<evidence type="ECO:0000313" key="2">
    <source>
        <dbReference type="Proteomes" id="UP001055091"/>
    </source>
</evidence>
<proteinExistence type="predicted"/>
<sequence length="40" mass="4685">MGTLMAMTNDEIREEIMEHIEFLKMLDICNKANMHSADEE</sequence>
<reference evidence="1" key="1">
    <citation type="submission" date="2022-01" db="EMBL/GenBank/DDBJ databases">
        <title>Novel bile acid biosynthetic pathways are enriched in the microbiome of centenarians.</title>
        <authorList>
            <person name="Sato Y."/>
            <person name="Atarashi K."/>
            <person name="Plichta R.D."/>
            <person name="Arai Y."/>
            <person name="Sasajima S."/>
            <person name="Kearney M.S."/>
            <person name="Suda W."/>
            <person name="Takeshita K."/>
            <person name="Sasaki T."/>
            <person name="Okamoto S."/>
            <person name="Skelly N.A."/>
            <person name="Okamura Y."/>
            <person name="Vlamakis H."/>
            <person name="Li Y."/>
            <person name="Tanoue T."/>
            <person name="Takei H."/>
            <person name="Nittono H."/>
            <person name="Narushima S."/>
            <person name="Irie J."/>
            <person name="Itoh H."/>
            <person name="Moriya K."/>
            <person name="Sugiura Y."/>
            <person name="Suematsu M."/>
            <person name="Moritoki N."/>
            <person name="Shibata S."/>
            <person name="Littman R.D."/>
            <person name="Fischbach A.M."/>
            <person name="Uwamino Y."/>
            <person name="Inoue T."/>
            <person name="Honda A."/>
            <person name="Hattori M."/>
            <person name="Murai T."/>
            <person name="Xavier J.R."/>
            <person name="Hirose N."/>
            <person name="Honda K."/>
        </authorList>
    </citation>
    <scope>NUCLEOTIDE SEQUENCE</scope>
    <source>
        <strain evidence="1">CE91-St55</strain>
    </source>
</reference>
<protein>
    <submittedName>
        <fullName evidence="1">Uncharacterized protein</fullName>
    </submittedName>
</protein>
<gene>
    <name evidence="1" type="ORF">CE91St55_04890</name>
</gene>
<dbReference type="Proteomes" id="UP001055091">
    <property type="component" value="Unassembled WGS sequence"/>
</dbReference>
<evidence type="ECO:0000313" key="1">
    <source>
        <dbReference type="EMBL" id="GKG98507.1"/>
    </source>
</evidence>
<name>A0AA37N2D6_9FIRM</name>
<organism evidence="1 2">
    <name type="scientific">Hungatella hathewayi</name>
    <dbReference type="NCBI Taxonomy" id="154046"/>
    <lineage>
        <taxon>Bacteria</taxon>
        <taxon>Bacillati</taxon>
        <taxon>Bacillota</taxon>
        <taxon>Clostridia</taxon>
        <taxon>Lachnospirales</taxon>
        <taxon>Lachnospiraceae</taxon>
        <taxon>Hungatella</taxon>
    </lineage>
</organism>
<dbReference type="EMBL" id="BQNJ01000001">
    <property type="protein sequence ID" value="GKG98507.1"/>
    <property type="molecule type" value="Genomic_DNA"/>
</dbReference>
<comment type="caution">
    <text evidence="1">The sequence shown here is derived from an EMBL/GenBank/DDBJ whole genome shotgun (WGS) entry which is preliminary data.</text>
</comment>
<dbReference type="AlphaFoldDB" id="A0AA37N2D6"/>
<accession>A0AA37N2D6</accession>